<comment type="caution">
    <text evidence="2">The sequence shown here is derived from an EMBL/GenBank/DDBJ whole genome shotgun (WGS) entry which is preliminary data.</text>
</comment>
<dbReference type="InterPro" id="IPR005151">
    <property type="entry name" value="Tail-specific_protease"/>
</dbReference>
<evidence type="ECO:0000259" key="1">
    <source>
        <dbReference type="SMART" id="SM00245"/>
    </source>
</evidence>
<feature type="domain" description="Tail specific protease" evidence="1">
    <location>
        <begin position="303"/>
        <end position="495"/>
    </location>
</feature>
<dbReference type="InterPro" id="IPR036034">
    <property type="entry name" value="PDZ_sf"/>
</dbReference>
<evidence type="ECO:0000313" key="3">
    <source>
        <dbReference type="Proteomes" id="UP000297567"/>
    </source>
</evidence>
<dbReference type="SUPFAM" id="SSF50156">
    <property type="entry name" value="PDZ domain-like"/>
    <property type="match status" value="1"/>
</dbReference>
<name>A0A4Z1A3H6_9LEPT</name>
<dbReference type="GO" id="GO:0007165">
    <property type="term" value="P:signal transduction"/>
    <property type="evidence" value="ECO:0007669"/>
    <property type="project" value="TreeGrafter"/>
</dbReference>
<sequence>MKPLSHRSPLTLIGSFSIFLFFLTCQLPKQKSETLTTFSTLPGLDKTYLYSKRITETKTLLQRNIIYPKELNLPSAHLAAAIVATERLGNHILLPKSFYHKYNTAIKGKVIQDGEMADVIVIQNPDLENPNLKTDETILELEGEFTKLPFGQGQLEEVMEVLNKQIHKKYKQPDSKQEWEKIEIAALEGYVSKLFSTTIFEQVLWEDSFKPKSFITISIPIKESKTKRKFIDLLRKSHSIKKLGFQTEDEILSINGNSVRFLSISTINSMLKGKVGESIKIEIQRNTNQILFLNIPLMANWSDESVEDKIVEAKILTGKYNFIHMKVLKFLKGNDSDSIKLIKDNYQSLMEEAKTKNITIHGFILDLRDNSGGFLDMVIECMRLFVPKGLLLSIQNRNAPPNESFATNSTMTDLPLVVLINENTGSGSEQIAGVIQYQNRGRVLGTKSFGQGIIHNLRHVPGFETFLIKFPTSFLYLPDGKTFHGIGITPDIWIADGANENPKFSKPSSNLTENESVEMQPKDSKFLLDLPTISQWVEKNGSANERIQFELKAGQSPDYQLIHSLDVFSGILSTRN</sequence>
<keyword evidence="3" id="KW-1185">Reference proteome</keyword>
<dbReference type="Pfam" id="PF03572">
    <property type="entry name" value="Peptidase_S41"/>
    <property type="match status" value="1"/>
</dbReference>
<dbReference type="AlphaFoldDB" id="A0A4Z1A3H6"/>
<dbReference type="SMART" id="SM00245">
    <property type="entry name" value="TSPc"/>
    <property type="match status" value="1"/>
</dbReference>
<evidence type="ECO:0000313" key="2">
    <source>
        <dbReference type="EMBL" id="TGL62542.1"/>
    </source>
</evidence>
<dbReference type="Gene3D" id="3.90.226.10">
    <property type="entry name" value="2-enoyl-CoA Hydratase, Chain A, domain 1"/>
    <property type="match status" value="1"/>
</dbReference>
<reference evidence="2" key="1">
    <citation type="journal article" date="2019" name="PLoS Negl. Trop. Dis.">
        <title>Revisiting the worldwide diversity of Leptospira species in the environment.</title>
        <authorList>
            <person name="Vincent A.T."/>
            <person name="Schiettekatte O."/>
            <person name="Bourhy P."/>
            <person name="Veyrier F.J."/>
            <person name="Picardeau M."/>
        </authorList>
    </citation>
    <scope>NUCLEOTIDE SEQUENCE [LARGE SCALE GENOMIC DNA]</scope>
    <source>
        <strain evidence="2">201702451</strain>
    </source>
</reference>
<dbReference type="InterPro" id="IPR029045">
    <property type="entry name" value="ClpP/crotonase-like_dom_sf"/>
</dbReference>
<dbReference type="GO" id="GO:0030288">
    <property type="term" value="C:outer membrane-bounded periplasmic space"/>
    <property type="evidence" value="ECO:0007669"/>
    <property type="project" value="TreeGrafter"/>
</dbReference>
<dbReference type="GO" id="GO:0006508">
    <property type="term" value="P:proteolysis"/>
    <property type="evidence" value="ECO:0007669"/>
    <property type="project" value="InterPro"/>
</dbReference>
<dbReference type="GO" id="GO:0008236">
    <property type="term" value="F:serine-type peptidase activity"/>
    <property type="evidence" value="ECO:0007669"/>
    <property type="project" value="InterPro"/>
</dbReference>
<dbReference type="Gene3D" id="2.30.42.10">
    <property type="match status" value="1"/>
</dbReference>
<dbReference type="Proteomes" id="UP000297567">
    <property type="component" value="Unassembled WGS sequence"/>
</dbReference>
<dbReference type="RefSeq" id="WP_135644102.1">
    <property type="nucleotide sequence ID" value="NZ_RQGH01000028.1"/>
</dbReference>
<gene>
    <name evidence="2" type="ORF">EHQ62_14595</name>
</gene>
<dbReference type="EMBL" id="RQGH01000028">
    <property type="protein sequence ID" value="TGL62542.1"/>
    <property type="molecule type" value="Genomic_DNA"/>
</dbReference>
<accession>A0A4Z1A3H6</accession>
<dbReference type="PANTHER" id="PTHR32060:SF30">
    <property type="entry name" value="CARBOXY-TERMINAL PROCESSING PROTEASE CTPA"/>
    <property type="match status" value="1"/>
</dbReference>
<dbReference type="SUPFAM" id="SSF52096">
    <property type="entry name" value="ClpP/crotonase"/>
    <property type="match status" value="1"/>
</dbReference>
<organism evidence="2 3">
    <name type="scientific">Leptospira jelokensis</name>
    <dbReference type="NCBI Taxonomy" id="2484931"/>
    <lineage>
        <taxon>Bacteria</taxon>
        <taxon>Pseudomonadati</taxon>
        <taxon>Spirochaetota</taxon>
        <taxon>Spirochaetia</taxon>
        <taxon>Leptospirales</taxon>
        <taxon>Leptospiraceae</taxon>
        <taxon>Leptospira</taxon>
    </lineage>
</organism>
<dbReference type="PANTHER" id="PTHR32060">
    <property type="entry name" value="TAIL-SPECIFIC PROTEASE"/>
    <property type="match status" value="1"/>
</dbReference>
<dbReference type="GO" id="GO:0004175">
    <property type="term" value="F:endopeptidase activity"/>
    <property type="evidence" value="ECO:0007669"/>
    <property type="project" value="TreeGrafter"/>
</dbReference>
<proteinExistence type="predicted"/>
<protein>
    <submittedName>
        <fullName evidence="2">Peptidase</fullName>
    </submittedName>
</protein>